<feature type="region of interest" description="Disordered" evidence="3">
    <location>
        <begin position="337"/>
        <end position="375"/>
    </location>
</feature>
<dbReference type="PANTHER" id="PTHR47122">
    <property type="entry name" value="MYB-LIKE DNA-BINDING DOMAIN CONTAINING PROTEIN, EXPRESSED"/>
    <property type="match status" value="1"/>
</dbReference>
<evidence type="ECO:0000256" key="1">
    <source>
        <dbReference type="ARBA" id="ARBA00004123"/>
    </source>
</evidence>
<evidence type="ECO:0008006" key="8">
    <source>
        <dbReference type="Google" id="ProtNLM"/>
    </source>
</evidence>
<feature type="domain" description="HTH myb-type" evidence="5">
    <location>
        <begin position="369"/>
        <end position="428"/>
    </location>
</feature>
<feature type="domain" description="Myb-like" evidence="4">
    <location>
        <begin position="369"/>
        <end position="424"/>
    </location>
</feature>
<dbReference type="PANTHER" id="PTHR47122:SF5">
    <property type="entry name" value="TRF-LIKE 8"/>
    <property type="match status" value="1"/>
</dbReference>
<organism evidence="6 7">
    <name type="scientific">Juglans regia</name>
    <name type="common">English walnut</name>
    <dbReference type="NCBI Taxonomy" id="51240"/>
    <lineage>
        <taxon>Eukaryota</taxon>
        <taxon>Viridiplantae</taxon>
        <taxon>Streptophyta</taxon>
        <taxon>Embryophyta</taxon>
        <taxon>Tracheophyta</taxon>
        <taxon>Spermatophyta</taxon>
        <taxon>Magnoliopsida</taxon>
        <taxon>eudicotyledons</taxon>
        <taxon>Gunneridae</taxon>
        <taxon>Pentapetalae</taxon>
        <taxon>rosids</taxon>
        <taxon>fabids</taxon>
        <taxon>Fagales</taxon>
        <taxon>Juglandaceae</taxon>
        <taxon>Juglans</taxon>
    </lineage>
</organism>
<dbReference type="KEGG" id="jre:109013738"/>
<reference evidence="6" key="1">
    <citation type="submission" date="2015-10" db="EMBL/GenBank/DDBJ databases">
        <authorList>
            <person name="Martinez-Garcia P.J."/>
            <person name="Crepeau M.W."/>
            <person name="Puiu D."/>
            <person name="Gonzalez-Ibeas D."/>
            <person name="Whalen J."/>
            <person name="Stevens K."/>
            <person name="Paul R."/>
            <person name="Butterfield T."/>
            <person name="Britton M."/>
            <person name="Reagan R."/>
            <person name="Chakraborty S."/>
            <person name="Walawage S.L."/>
            <person name="Vasquez-Gross H.A."/>
            <person name="Cardeno C."/>
            <person name="Famula R."/>
            <person name="Pratt K."/>
            <person name="Kuruganti S."/>
            <person name="Aradhya M.K."/>
            <person name="Leslie C.A."/>
            <person name="Dandekar A.M."/>
            <person name="Salzberg S.L."/>
            <person name="Wegrzyn J.L."/>
            <person name="Langley C.H."/>
            <person name="Neale D.B."/>
        </authorList>
    </citation>
    <scope>NUCLEOTIDE SEQUENCE</scope>
    <source>
        <tissue evidence="6">Leaves</tissue>
    </source>
</reference>
<feature type="compositionally biased region" description="Basic residues" evidence="3">
    <location>
        <begin position="361"/>
        <end position="375"/>
    </location>
</feature>
<comment type="subcellular location">
    <subcellularLocation>
        <location evidence="1">Nucleus</location>
    </subcellularLocation>
</comment>
<evidence type="ECO:0000313" key="6">
    <source>
        <dbReference type="EMBL" id="KAF5471826.1"/>
    </source>
</evidence>
<evidence type="ECO:0000256" key="2">
    <source>
        <dbReference type="ARBA" id="ARBA00023242"/>
    </source>
</evidence>
<dbReference type="AlphaFoldDB" id="A0A2I4H5Q0"/>
<dbReference type="InterPro" id="IPR017930">
    <property type="entry name" value="Myb_dom"/>
</dbReference>
<evidence type="ECO:0000313" key="7">
    <source>
        <dbReference type="Proteomes" id="UP000619265"/>
    </source>
</evidence>
<dbReference type="GO" id="GO:0005634">
    <property type="term" value="C:nucleus"/>
    <property type="evidence" value="ECO:0007669"/>
    <property type="project" value="UniProtKB-SubCell"/>
</dbReference>
<dbReference type="CDD" id="cd11660">
    <property type="entry name" value="SANT_TRF"/>
    <property type="match status" value="1"/>
</dbReference>
<dbReference type="STRING" id="51240.A0A2I4H5R2"/>
<comment type="caution">
    <text evidence="6">The sequence shown here is derived from an EMBL/GenBank/DDBJ whole genome shotgun (WGS) entry which is preliminary data.</text>
</comment>
<dbReference type="Proteomes" id="UP000619265">
    <property type="component" value="Unassembled WGS sequence"/>
</dbReference>
<dbReference type="EMBL" id="LIHL02000004">
    <property type="protein sequence ID" value="KAF5471826.1"/>
    <property type="molecule type" value="Genomic_DNA"/>
</dbReference>
<feature type="region of interest" description="Disordered" evidence="3">
    <location>
        <begin position="427"/>
        <end position="449"/>
    </location>
</feature>
<dbReference type="InterPro" id="IPR001005">
    <property type="entry name" value="SANT/Myb"/>
</dbReference>
<dbReference type="InterPro" id="IPR009057">
    <property type="entry name" value="Homeodomain-like_sf"/>
</dbReference>
<proteinExistence type="predicted"/>
<dbReference type="SUPFAM" id="SSF46689">
    <property type="entry name" value="Homeodomain-like"/>
    <property type="match status" value="1"/>
</dbReference>
<accession>A0A2I4H5Q0</accession>
<dbReference type="SMART" id="SM00717">
    <property type="entry name" value="SANT"/>
    <property type="match status" value="1"/>
</dbReference>
<dbReference type="Gene3D" id="1.10.246.220">
    <property type="match status" value="1"/>
</dbReference>
<evidence type="ECO:0000256" key="3">
    <source>
        <dbReference type="SAM" id="MobiDB-lite"/>
    </source>
</evidence>
<evidence type="ECO:0000259" key="5">
    <source>
        <dbReference type="PROSITE" id="PS51294"/>
    </source>
</evidence>
<dbReference type="Pfam" id="PF00249">
    <property type="entry name" value="Myb_DNA-binding"/>
    <property type="match status" value="1"/>
</dbReference>
<name>A0A2I4H5Q0_JUGRE</name>
<evidence type="ECO:0000259" key="4">
    <source>
        <dbReference type="PROSITE" id="PS50090"/>
    </source>
</evidence>
<protein>
    <recommendedName>
        <fullName evidence="8">Telomere repeat-binding protein 4-like</fullName>
    </recommendedName>
</protein>
<gene>
    <name evidence="6" type="ORF">F2P56_008592</name>
</gene>
<keyword evidence="2" id="KW-0539">Nucleus</keyword>
<sequence>MGKEALHKKVANVECQKVKKDESCVSALEDEAIEVEHLLAEPKNEHVSVDGVLSFGEESLEKCFQIEDFSCGFGFGLALNNGGLDSNTTQEGEDLQLEVLDGLLDELDEVDDLDATNGLSSACDCEDFLLDIEFAEKASKLDSGPSEATCLGNSSLESLSPGLSGSCNGAVGISESSTATILESECKNNALDKIVTCKLHGGFMSKCGCQPPAEDSIHMASIELRKLDDLDHDENLLACGILSTGTGKRSLEVSRIDELLREKRLRKPTRRYIEESSAKKSGYLKGREKYPVASTKDTSLKVKSCNELHNTGRRASTVIHEEKSLCGIRVRRGRPKKLVPQSGLESDKEPLSSESEDNCATKKKAKKHDRRKHQRMWTPSEVIKLVDGISEYGVGRWTDIKRLLFSTSAYRTPIDLRDKWRNLLRASGAEKPNKKGVEQKQEHSLRPLPSSLLRRVRELAKIHPYPRVRISKKSCIGQVAPAMHPGACKSAPPSSLSGRRVRRKNFT</sequence>
<reference evidence="6" key="2">
    <citation type="submission" date="2020-03" db="EMBL/GenBank/DDBJ databases">
        <title>Walnut 2.0.</title>
        <authorList>
            <person name="Marrano A."/>
            <person name="Britton M."/>
            <person name="Zimin A.V."/>
            <person name="Zaini P.A."/>
            <person name="Workman R."/>
            <person name="Puiu D."/>
            <person name="Bianco L."/>
            <person name="Allen B.J."/>
            <person name="Troggio M."/>
            <person name="Leslie C.A."/>
            <person name="Timp W."/>
            <person name="Dendekar A."/>
            <person name="Salzberg S.L."/>
            <person name="Neale D.B."/>
        </authorList>
    </citation>
    <scope>NUCLEOTIDE SEQUENCE</scope>
    <source>
        <tissue evidence="6">Leaves</tissue>
    </source>
</reference>
<dbReference type="PROSITE" id="PS51294">
    <property type="entry name" value="HTH_MYB"/>
    <property type="match status" value="1"/>
</dbReference>
<feature type="compositionally biased region" description="Basic and acidic residues" evidence="3">
    <location>
        <begin position="431"/>
        <end position="445"/>
    </location>
</feature>
<dbReference type="Gramene" id="Jr04_04530_p1">
    <property type="protein sequence ID" value="cds.Jr04_04530_p1"/>
    <property type="gene ID" value="Jr04_04530"/>
</dbReference>
<dbReference type="PROSITE" id="PS50090">
    <property type="entry name" value="MYB_LIKE"/>
    <property type="match status" value="1"/>
</dbReference>
<feature type="region of interest" description="Disordered" evidence="3">
    <location>
        <begin position="483"/>
        <end position="507"/>
    </location>
</feature>